<gene>
    <name evidence="3" type="ORF">COCON_G00076390</name>
</gene>
<reference evidence="3" key="1">
    <citation type="journal article" date="2023" name="Science">
        <title>Genome structures resolve the early diversification of teleost fishes.</title>
        <authorList>
            <person name="Parey E."/>
            <person name="Louis A."/>
            <person name="Montfort J."/>
            <person name="Bouchez O."/>
            <person name="Roques C."/>
            <person name="Iampietro C."/>
            <person name="Lluch J."/>
            <person name="Castinel A."/>
            <person name="Donnadieu C."/>
            <person name="Desvignes T."/>
            <person name="Floi Bucao C."/>
            <person name="Jouanno E."/>
            <person name="Wen M."/>
            <person name="Mejri S."/>
            <person name="Dirks R."/>
            <person name="Jansen H."/>
            <person name="Henkel C."/>
            <person name="Chen W.J."/>
            <person name="Zahm M."/>
            <person name="Cabau C."/>
            <person name="Klopp C."/>
            <person name="Thompson A.W."/>
            <person name="Robinson-Rechavi M."/>
            <person name="Braasch I."/>
            <person name="Lecointre G."/>
            <person name="Bobe J."/>
            <person name="Postlethwait J.H."/>
            <person name="Berthelot C."/>
            <person name="Roest Crollius H."/>
            <person name="Guiguen Y."/>
        </authorList>
    </citation>
    <scope>NUCLEOTIDE SEQUENCE</scope>
    <source>
        <strain evidence="3">Concon-B</strain>
    </source>
</reference>
<feature type="compositionally biased region" description="Polar residues" evidence="1">
    <location>
        <begin position="1354"/>
        <end position="1364"/>
    </location>
</feature>
<feature type="compositionally biased region" description="Polar residues" evidence="1">
    <location>
        <begin position="1078"/>
        <end position="1096"/>
    </location>
</feature>
<dbReference type="PANTHER" id="PTHR15087:SF14">
    <property type="entry name" value="PROTEIN NPAT"/>
    <property type="match status" value="1"/>
</dbReference>
<keyword evidence="4" id="KW-1185">Reference proteome</keyword>
<feature type="domain" description="Protein NPAT C-terminal" evidence="2">
    <location>
        <begin position="1226"/>
        <end position="1422"/>
    </location>
</feature>
<feature type="compositionally biased region" description="Polar residues" evidence="1">
    <location>
        <begin position="1016"/>
        <end position="1033"/>
    </location>
</feature>
<dbReference type="GO" id="GO:0005634">
    <property type="term" value="C:nucleus"/>
    <property type="evidence" value="ECO:0007669"/>
    <property type="project" value="TreeGrafter"/>
</dbReference>
<organism evidence="3 4">
    <name type="scientific">Conger conger</name>
    <name type="common">Conger eel</name>
    <name type="synonym">Muraena conger</name>
    <dbReference type="NCBI Taxonomy" id="82655"/>
    <lineage>
        <taxon>Eukaryota</taxon>
        <taxon>Metazoa</taxon>
        <taxon>Chordata</taxon>
        <taxon>Craniata</taxon>
        <taxon>Vertebrata</taxon>
        <taxon>Euteleostomi</taxon>
        <taxon>Actinopterygii</taxon>
        <taxon>Neopterygii</taxon>
        <taxon>Teleostei</taxon>
        <taxon>Anguilliformes</taxon>
        <taxon>Congridae</taxon>
        <taxon>Conger</taxon>
    </lineage>
</organism>
<accession>A0A9Q1I239</accession>
<comment type="caution">
    <text evidence="3">The sequence shown here is derived from an EMBL/GenBank/DDBJ whole genome shotgun (WGS) entry which is preliminary data.</text>
</comment>
<feature type="region of interest" description="Disordered" evidence="1">
    <location>
        <begin position="377"/>
        <end position="449"/>
    </location>
</feature>
<protein>
    <recommendedName>
        <fullName evidence="2">Protein NPAT C-terminal domain-containing protein</fullName>
    </recommendedName>
</protein>
<feature type="compositionally biased region" description="Polar residues" evidence="1">
    <location>
        <begin position="1139"/>
        <end position="1148"/>
    </location>
</feature>
<dbReference type="EMBL" id="JAFJMO010000005">
    <property type="protein sequence ID" value="KAJ8275887.1"/>
    <property type="molecule type" value="Genomic_DNA"/>
</dbReference>
<feature type="compositionally biased region" description="Basic and acidic residues" evidence="1">
    <location>
        <begin position="1150"/>
        <end position="1175"/>
    </location>
</feature>
<feature type="compositionally biased region" description="Polar residues" evidence="1">
    <location>
        <begin position="1316"/>
        <end position="1327"/>
    </location>
</feature>
<dbReference type="InterPro" id="IPR006594">
    <property type="entry name" value="LisH"/>
</dbReference>
<feature type="region of interest" description="Disordered" evidence="1">
    <location>
        <begin position="701"/>
        <end position="720"/>
    </location>
</feature>
<dbReference type="InterPro" id="IPR052850">
    <property type="entry name" value="NPAT_LisH"/>
</dbReference>
<feature type="compositionally biased region" description="Basic and acidic residues" evidence="1">
    <location>
        <begin position="1185"/>
        <end position="1198"/>
    </location>
</feature>
<sequence length="1422" mass="151017">MLLPSDIARLVLGYLQQEGLRAATKAFILESPNLKEYAEHTTDDGAIPACVFSLFGKNLTTILNEYVAVKAKESCQETQLPAMMTSLWKKLDFTLNQIKSMQNSPAVYQNQRLRTRNGIMNMRGQRSLTSCSQSPSTALISVPPPTAHYDTSPLANPQGMLGHSTPVCYSSLQTRPSPLSVSQPQIQDLGRLVINMNRESPLHIVLPDRRINSGPLSPGRRKCDSPRRRGGGLCVQSGTGRAAAPSCGQIPDQQNEALQEGVAENFPQMVIENAREKILNDKSLQEKLAENINKILGSDINPQSSKQVACSTVVPDQSIDEILGLQGEIHMSDDAIRDILEQTESDPAFQALFDLFDYGKNKDCEGESQFDTSLKNTMQESDEADSSSQTGDPGTSQEEPTSGAETSSRILRTRSTQDHKSKKTRKTAHPVSNVSKSSPTLDKSGSYHTKAGAAETTAVVGSDRKSANVQCKARSSLSKDSLSTAVQDMPSSVLSEEDVRMEFDEAAETTVLPACPVQSSDLQTDDQEGPHTSVGENANLSVSTIAPVLASTAACAQKPPGAEQSPRLAGGQALGFQVEVPQFDSTAKTLRAQPHLSPIPSQPVSEQRPHQLNIAGPRHFPTHPDSQEINSVAVPLGTTATEAPSMHVHSTSAPNTPLKEPDPSKIVSLKIIVSDEADNQSSDLALSQAVSSITGERLPTIILSSPGKSPAKAPPAGTSSITQEETVQAVCCLQGADLNPLAGKIGEAVMGLPGLAIEENAQLSLAGDVPQEAGYIQLVPGATSYGSSNNYYIVADPAVVNQPSKLMVLPGCPPLGQASPASRVLTTPPRPVISVAQDVSQAYSSGSTLFISSPSQPMLQSMMVPVSVVGQSNVGKFTVVQNQLLHVTTPAVKTPGKVKSKPKLAPKERAVSGKTNPMDVCTKTLDPNSQGLLITPKPHTVKPADSSQPLETAGQQQPPEDASAGHTPAPSSSPRPHRRVLCFDVSADNPNPAQAEKTLLPPKGPACRPAAPISASCGQPSQKETPRGQSPGTSKLRAIQPAILRGSRTVDGKTRADVAKDAEKKKPLEAPKEKRAVPSSSASEQGTKTESTSTNKDAAPPEPAKRKSECRRKSHQSEKKEDEGSGSTQNIKSAAPGQRMTSKFTGSKTLPEESSKAEKSESVQKCKEAWPERRCSSQPPLHITANKENEVEQSRGEKPPPGTVPQEESGSAAISLAPPAMQGGSCRAPSMTSPLTKQAAEMLQDIQGQNPTATPTKKLALGSPRLPLPRTPGSGCHPEEPTDSLRTPIRQRPGRDGEGIPRHLPPPATPDIPTCSPASETGSESSINMAAHTLMILSRAAIARTGTPLKDSVRQQGVVSPATSKSKKRKLADPVASPTSKKETQHSGSAASKKAKKQKKMLDSFPDNLDVDKFLSSLHYDE</sequence>
<feature type="compositionally biased region" description="Polar residues" evidence="1">
    <location>
        <begin position="386"/>
        <end position="414"/>
    </location>
</feature>
<evidence type="ECO:0000256" key="1">
    <source>
        <dbReference type="SAM" id="MobiDB-lite"/>
    </source>
</evidence>
<feature type="compositionally biased region" description="Polar residues" evidence="1">
    <location>
        <begin position="430"/>
        <end position="447"/>
    </location>
</feature>
<dbReference type="OrthoDB" id="6287635at2759"/>
<feature type="compositionally biased region" description="Polar residues" evidence="1">
    <location>
        <begin position="945"/>
        <end position="958"/>
    </location>
</feature>
<dbReference type="GO" id="GO:0003712">
    <property type="term" value="F:transcription coregulator activity"/>
    <property type="evidence" value="ECO:0007669"/>
    <property type="project" value="TreeGrafter"/>
</dbReference>
<evidence type="ECO:0000313" key="3">
    <source>
        <dbReference type="EMBL" id="KAJ8275887.1"/>
    </source>
</evidence>
<evidence type="ECO:0000259" key="2">
    <source>
        <dbReference type="Pfam" id="PF15712"/>
    </source>
</evidence>
<feature type="compositionally biased region" description="Low complexity" evidence="1">
    <location>
        <begin position="704"/>
        <end position="720"/>
    </location>
</feature>
<feature type="compositionally biased region" description="Polar residues" evidence="1">
    <location>
        <begin position="1246"/>
        <end position="1255"/>
    </location>
</feature>
<dbReference type="Proteomes" id="UP001152803">
    <property type="component" value="Unassembled WGS sequence"/>
</dbReference>
<name>A0A9Q1I239_CONCO</name>
<proteinExistence type="predicted"/>
<dbReference type="Pfam" id="PF15712">
    <property type="entry name" value="NPAT_C"/>
    <property type="match status" value="2"/>
</dbReference>
<feature type="region of interest" description="Disordered" evidence="1">
    <location>
        <begin position="517"/>
        <end position="539"/>
    </location>
</feature>
<feature type="domain" description="Protein NPAT C-terminal" evidence="2">
    <location>
        <begin position="688"/>
        <end position="1170"/>
    </location>
</feature>
<dbReference type="InterPro" id="IPR031442">
    <property type="entry name" value="NPAT_C"/>
</dbReference>
<feature type="region of interest" description="Disordered" evidence="1">
    <location>
        <begin position="209"/>
        <end position="231"/>
    </location>
</feature>
<feature type="compositionally biased region" description="Basic and acidic residues" evidence="1">
    <location>
        <begin position="1048"/>
        <end position="1076"/>
    </location>
</feature>
<dbReference type="PROSITE" id="PS50896">
    <property type="entry name" value="LISH"/>
    <property type="match status" value="1"/>
</dbReference>
<dbReference type="PANTHER" id="PTHR15087">
    <property type="entry name" value="PROTEIN NPAT"/>
    <property type="match status" value="1"/>
</dbReference>
<feature type="region of interest" description="Disordered" evidence="1">
    <location>
        <begin position="1347"/>
        <end position="1408"/>
    </location>
</feature>
<feature type="region of interest" description="Disordered" evidence="1">
    <location>
        <begin position="893"/>
        <end position="1327"/>
    </location>
</feature>
<evidence type="ECO:0000313" key="4">
    <source>
        <dbReference type="Proteomes" id="UP001152803"/>
    </source>
</evidence>